<keyword evidence="1" id="KW-0479">Metal-binding</keyword>
<organism evidence="4 5">
    <name type="scientific">Calycina marina</name>
    <dbReference type="NCBI Taxonomy" id="1763456"/>
    <lineage>
        <taxon>Eukaryota</taxon>
        <taxon>Fungi</taxon>
        <taxon>Dikarya</taxon>
        <taxon>Ascomycota</taxon>
        <taxon>Pezizomycotina</taxon>
        <taxon>Leotiomycetes</taxon>
        <taxon>Helotiales</taxon>
        <taxon>Pezizellaceae</taxon>
        <taxon>Calycina</taxon>
    </lineage>
</organism>
<evidence type="ECO:0000313" key="4">
    <source>
        <dbReference type="EMBL" id="KAG9245838.1"/>
    </source>
</evidence>
<dbReference type="GO" id="GO:0003676">
    <property type="term" value="F:nucleic acid binding"/>
    <property type="evidence" value="ECO:0007669"/>
    <property type="project" value="InterPro"/>
</dbReference>
<dbReference type="InterPro" id="IPR001878">
    <property type="entry name" value="Znf_CCHC"/>
</dbReference>
<dbReference type="EMBL" id="MU253829">
    <property type="protein sequence ID" value="KAG9245838.1"/>
    <property type="molecule type" value="Genomic_DNA"/>
</dbReference>
<dbReference type="InterPro" id="IPR036875">
    <property type="entry name" value="Znf_CCHC_sf"/>
</dbReference>
<comment type="caution">
    <text evidence="4">The sequence shown here is derived from an EMBL/GenBank/DDBJ whole genome shotgun (WGS) entry which is preliminary data.</text>
</comment>
<feature type="compositionally biased region" description="Polar residues" evidence="2">
    <location>
        <begin position="1"/>
        <end position="12"/>
    </location>
</feature>
<keyword evidence="5" id="KW-1185">Reference proteome</keyword>
<name>A0A9P7Z6L8_9HELO</name>
<feature type="region of interest" description="Disordered" evidence="2">
    <location>
        <begin position="49"/>
        <end position="111"/>
    </location>
</feature>
<accession>A0A9P7Z6L8</accession>
<keyword evidence="1" id="KW-0863">Zinc-finger</keyword>
<feature type="region of interest" description="Disordered" evidence="2">
    <location>
        <begin position="1"/>
        <end position="24"/>
    </location>
</feature>
<sequence>MEWERINTQVAATRTKEPRWAEPEEIERRRREGLCLRCGKAGHMVRDCRSKPLVQSQQKKKNVRAAPVQQKKKKRIEILSDTEVSSESEDSGKEQLLVEDAARSVRRSQVK</sequence>
<proteinExistence type="predicted"/>
<dbReference type="Gene3D" id="4.10.60.10">
    <property type="entry name" value="Zinc finger, CCHC-type"/>
    <property type="match status" value="1"/>
</dbReference>
<keyword evidence="1" id="KW-0862">Zinc</keyword>
<evidence type="ECO:0000313" key="5">
    <source>
        <dbReference type="Proteomes" id="UP000887226"/>
    </source>
</evidence>
<evidence type="ECO:0000256" key="2">
    <source>
        <dbReference type="SAM" id="MobiDB-lite"/>
    </source>
</evidence>
<dbReference type="PROSITE" id="PS50158">
    <property type="entry name" value="ZF_CCHC"/>
    <property type="match status" value="1"/>
</dbReference>
<protein>
    <recommendedName>
        <fullName evidence="3">CCHC-type domain-containing protein</fullName>
    </recommendedName>
</protein>
<dbReference type="Proteomes" id="UP000887226">
    <property type="component" value="Unassembled WGS sequence"/>
</dbReference>
<reference evidence="4" key="1">
    <citation type="journal article" date="2021" name="IMA Fungus">
        <title>Genomic characterization of three marine fungi, including Emericellopsis atlantica sp. nov. with signatures of a generalist lifestyle and marine biomass degradation.</title>
        <authorList>
            <person name="Hagestad O.C."/>
            <person name="Hou L."/>
            <person name="Andersen J.H."/>
            <person name="Hansen E.H."/>
            <person name="Altermark B."/>
            <person name="Li C."/>
            <person name="Kuhnert E."/>
            <person name="Cox R.J."/>
            <person name="Crous P.W."/>
            <person name="Spatafora J.W."/>
            <person name="Lail K."/>
            <person name="Amirebrahimi M."/>
            <person name="Lipzen A."/>
            <person name="Pangilinan J."/>
            <person name="Andreopoulos W."/>
            <person name="Hayes R.D."/>
            <person name="Ng V."/>
            <person name="Grigoriev I.V."/>
            <person name="Jackson S.A."/>
            <person name="Sutton T.D.S."/>
            <person name="Dobson A.D.W."/>
            <person name="Rama T."/>
        </authorList>
    </citation>
    <scope>NUCLEOTIDE SEQUENCE</scope>
    <source>
        <strain evidence="4">TRa3180A</strain>
    </source>
</reference>
<feature type="domain" description="CCHC-type" evidence="3">
    <location>
        <begin position="35"/>
        <end position="50"/>
    </location>
</feature>
<feature type="compositionally biased region" description="Basic and acidic residues" evidence="2">
    <location>
        <begin position="14"/>
        <end position="24"/>
    </location>
</feature>
<evidence type="ECO:0000256" key="1">
    <source>
        <dbReference type="PROSITE-ProRule" id="PRU00047"/>
    </source>
</evidence>
<dbReference type="SMART" id="SM00343">
    <property type="entry name" value="ZnF_C2HC"/>
    <property type="match status" value="1"/>
</dbReference>
<dbReference type="SUPFAM" id="SSF57756">
    <property type="entry name" value="Retrovirus zinc finger-like domains"/>
    <property type="match status" value="1"/>
</dbReference>
<dbReference type="Pfam" id="PF14787">
    <property type="entry name" value="zf-CCHC_5"/>
    <property type="match status" value="1"/>
</dbReference>
<dbReference type="AlphaFoldDB" id="A0A9P7Z6L8"/>
<evidence type="ECO:0000259" key="3">
    <source>
        <dbReference type="PROSITE" id="PS50158"/>
    </source>
</evidence>
<gene>
    <name evidence="4" type="ORF">BJ878DRAFT_499832</name>
</gene>
<dbReference type="GO" id="GO:0008270">
    <property type="term" value="F:zinc ion binding"/>
    <property type="evidence" value="ECO:0007669"/>
    <property type="project" value="UniProtKB-KW"/>
</dbReference>